<dbReference type="EMBL" id="CACRXK020019935">
    <property type="protein sequence ID" value="CAB4034221.1"/>
    <property type="molecule type" value="Genomic_DNA"/>
</dbReference>
<dbReference type="InterPro" id="IPR038563">
    <property type="entry name" value="Endonuclease_7_sf"/>
</dbReference>
<proteinExistence type="predicted"/>
<sequence length="261" mass="30264">MVNADFECFLEPMDYTEGNSTKSYTVQYQKHKPSGFSYTVKCMDESVYETKFVTYTAQNKHEDIGRMFVDSLEENLKPVYEILKKVTPINMTEEDEKNYTESDNCYACNIQFGTVRINEGNGKEEKVIKCRDHCHITGKYRGAACGKCNLRMRTPKFVPILFHNLESYDAHLFVKSLGLSEGDINCIPKTDEKYISFSKKIPMETIISDDKEKTLYLEMRFIDSYKFTIKSLDSLVNTLDYYGLSGHFEIEKQDNVLTNVR</sequence>
<gene>
    <name evidence="1" type="ORF">PACLA_8A049940</name>
</gene>
<protein>
    <submittedName>
        <fullName evidence="1">Uncharacterized protein</fullName>
    </submittedName>
</protein>
<dbReference type="PANTHER" id="PTHR31511">
    <property type="entry name" value="PROTEIN CBG23764"/>
    <property type="match status" value="1"/>
</dbReference>
<dbReference type="PANTHER" id="PTHR31511:SF12">
    <property type="entry name" value="RHO TERMINATION FACTOR N-TERMINAL DOMAIN-CONTAINING PROTEIN"/>
    <property type="match status" value="1"/>
</dbReference>
<organism evidence="1 2">
    <name type="scientific">Paramuricea clavata</name>
    <name type="common">Red gorgonian</name>
    <name type="synonym">Violescent sea-whip</name>
    <dbReference type="NCBI Taxonomy" id="317549"/>
    <lineage>
        <taxon>Eukaryota</taxon>
        <taxon>Metazoa</taxon>
        <taxon>Cnidaria</taxon>
        <taxon>Anthozoa</taxon>
        <taxon>Octocorallia</taxon>
        <taxon>Malacalcyonacea</taxon>
        <taxon>Plexauridae</taxon>
        <taxon>Paramuricea</taxon>
    </lineage>
</organism>
<name>A0A6S7JT73_PARCT</name>
<dbReference type="Proteomes" id="UP001152795">
    <property type="component" value="Unassembled WGS sequence"/>
</dbReference>
<comment type="caution">
    <text evidence="1">The sequence shown here is derived from an EMBL/GenBank/DDBJ whole genome shotgun (WGS) entry which is preliminary data.</text>
</comment>
<accession>A0A6S7JT73</accession>
<dbReference type="InterPro" id="IPR044925">
    <property type="entry name" value="His-Me_finger_sf"/>
</dbReference>
<dbReference type="SUPFAM" id="SSF54060">
    <property type="entry name" value="His-Me finger endonucleases"/>
    <property type="match status" value="1"/>
</dbReference>
<dbReference type="AlphaFoldDB" id="A0A6S7JT73"/>
<evidence type="ECO:0000313" key="1">
    <source>
        <dbReference type="EMBL" id="CAB4034221.1"/>
    </source>
</evidence>
<reference evidence="1" key="1">
    <citation type="submission" date="2020-04" db="EMBL/GenBank/DDBJ databases">
        <authorList>
            <person name="Alioto T."/>
            <person name="Alioto T."/>
            <person name="Gomez Garrido J."/>
        </authorList>
    </citation>
    <scope>NUCLEOTIDE SEQUENCE</scope>
    <source>
        <strain evidence="1">A484AB</strain>
    </source>
</reference>
<dbReference type="Gene3D" id="3.40.1800.10">
    <property type="entry name" value="His-Me finger endonucleases"/>
    <property type="match status" value="1"/>
</dbReference>
<evidence type="ECO:0000313" key="2">
    <source>
        <dbReference type="Proteomes" id="UP001152795"/>
    </source>
</evidence>
<keyword evidence="2" id="KW-1185">Reference proteome</keyword>
<dbReference type="OrthoDB" id="2331628at2759"/>